<dbReference type="Gene3D" id="3.50.30.30">
    <property type="match status" value="1"/>
</dbReference>
<protein>
    <submittedName>
        <fullName evidence="5">Oidioi.mRNA.OKI2018_I69.chr2.g7396.t1.cds</fullName>
    </submittedName>
</protein>
<dbReference type="InterPro" id="IPR036236">
    <property type="entry name" value="Znf_C2H2_sf"/>
</dbReference>
<dbReference type="InterPro" id="IPR046450">
    <property type="entry name" value="PA_dom_sf"/>
</dbReference>
<dbReference type="InterPro" id="IPR013087">
    <property type="entry name" value="Znf_C2H2_type"/>
</dbReference>
<reference evidence="5 6" key="1">
    <citation type="submission" date="2021-04" db="EMBL/GenBank/DDBJ databases">
        <authorList>
            <person name="Bliznina A."/>
        </authorList>
    </citation>
    <scope>NUCLEOTIDE SEQUENCE [LARGE SCALE GENOMIC DNA]</scope>
</reference>
<accession>A0ABN7TAQ5</accession>
<keyword evidence="1" id="KW-0862">Zinc</keyword>
<proteinExistence type="predicted"/>
<dbReference type="Pfam" id="PF02225">
    <property type="entry name" value="PA"/>
    <property type="match status" value="1"/>
</dbReference>
<evidence type="ECO:0000313" key="6">
    <source>
        <dbReference type="Proteomes" id="UP001158576"/>
    </source>
</evidence>
<evidence type="ECO:0000313" key="5">
    <source>
        <dbReference type="EMBL" id="CAG5113277.1"/>
    </source>
</evidence>
<dbReference type="Proteomes" id="UP001158576">
    <property type="component" value="Chromosome 2"/>
</dbReference>
<dbReference type="InterPro" id="IPR003137">
    <property type="entry name" value="PA_domain"/>
</dbReference>
<feature type="region of interest" description="Disordered" evidence="2">
    <location>
        <begin position="228"/>
        <end position="291"/>
    </location>
</feature>
<sequence length="291" mass="33795">MKISIFSTLLQLSAVFGLRDFSEDRLWAKLDPQWVESRILVTDAKQNYLLGYFTGKYGSTSEKKRSSGYLVPIPDIESSRRYNSVLGRGCASPGAYKLTKWRPKANRRRVRRGQWIALLYRGGCTFQEKIRLATKLGAAGAIIIDSSSNRSPTLMNTLGTSIVSTSVSKITDFFYNRDSSRPYRCTMCDRCYKYISRFEEHFEETHMMQYMQMRLARKREVENQHQENIVNLLTPPTTPEDPENSKRENTEKNKNEHGELKIDETVEKMNMNKNDDHKPVRISVIKRRQIN</sequence>
<dbReference type="SUPFAM" id="SSF57667">
    <property type="entry name" value="beta-beta-alpha zinc fingers"/>
    <property type="match status" value="1"/>
</dbReference>
<evidence type="ECO:0000259" key="4">
    <source>
        <dbReference type="PROSITE" id="PS50157"/>
    </source>
</evidence>
<keyword evidence="6" id="KW-1185">Reference proteome</keyword>
<gene>
    <name evidence="5" type="ORF">OKIOD_LOCUS16161</name>
</gene>
<evidence type="ECO:0000256" key="3">
    <source>
        <dbReference type="SAM" id="SignalP"/>
    </source>
</evidence>
<dbReference type="SUPFAM" id="SSF52025">
    <property type="entry name" value="PA domain"/>
    <property type="match status" value="1"/>
</dbReference>
<feature type="chain" id="PRO_5046805341" evidence="3">
    <location>
        <begin position="18"/>
        <end position="291"/>
    </location>
</feature>
<feature type="domain" description="C2H2-type" evidence="4">
    <location>
        <begin position="183"/>
        <end position="211"/>
    </location>
</feature>
<dbReference type="PROSITE" id="PS00028">
    <property type="entry name" value="ZINC_FINGER_C2H2_1"/>
    <property type="match status" value="1"/>
</dbReference>
<keyword evidence="3" id="KW-0732">Signal</keyword>
<dbReference type="PROSITE" id="PS50157">
    <property type="entry name" value="ZINC_FINGER_C2H2_2"/>
    <property type="match status" value="1"/>
</dbReference>
<organism evidence="5 6">
    <name type="scientific">Oikopleura dioica</name>
    <name type="common">Tunicate</name>
    <dbReference type="NCBI Taxonomy" id="34765"/>
    <lineage>
        <taxon>Eukaryota</taxon>
        <taxon>Metazoa</taxon>
        <taxon>Chordata</taxon>
        <taxon>Tunicata</taxon>
        <taxon>Appendicularia</taxon>
        <taxon>Copelata</taxon>
        <taxon>Oikopleuridae</taxon>
        <taxon>Oikopleura</taxon>
    </lineage>
</organism>
<name>A0ABN7TAQ5_OIKDI</name>
<feature type="signal peptide" evidence="3">
    <location>
        <begin position="1"/>
        <end position="17"/>
    </location>
</feature>
<keyword evidence="1" id="KW-0863">Zinc-finger</keyword>
<dbReference type="EMBL" id="OU015567">
    <property type="protein sequence ID" value="CAG5113277.1"/>
    <property type="molecule type" value="Genomic_DNA"/>
</dbReference>
<evidence type="ECO:0000256" key="1">
    <source>
        <dbReference type="PROSITE-ProRule" id="PRU00042"/>
    </source>
</evidence>
<evidence type="ECO:0000256" key="2">
    <source>
        <dbReference type="SAM" id="MobiDB-lite"/>
    </source>
</evidence>
<keyword evidence="1" id="KW-0479">Metal-binding</keyword>
<feature type="compositionally biased region" description="Basic and acidic residues" evidence="2">
    <location>
        <begin position="243"/>
        <end position="267"/>
    </location>
</feature>